<dbReference type="GO" id="GO:0015276">
    <property type="term" value="F:ligand-gated monoatomic ion channel activity"/>
    <property type="evidence" value="ECO:0007669"/>
    <property type="project" value="InterPro"/>
</dbReference>
<evidence type="ECO:0000256" key="11">
    <source>
        <dbReference type="SAM" id="Phobius"/>
    </source>
</evidence>
<evidence type="ECO:0000256" key="2">
    <source>
        <dbReference type="ARBA" id="ARBA00022448"/>
    </source>
</evidence>
<keyword evidence="5" id="KW-0406">Ion transport</keyword>
<comment type="subcellular location">
    <subcellularLocation>
        <location evidence="1">Membrane</location>
        <topology evidence="1">Multi-pass membrane protein</topology>
    </subcellularLocation>
</comment>
<keyword evidence="8" id="KW-0325">Glycoprotein</keyword>
<name>A0A7M5TVS9_9CNID</name>
<evidence type="ECO:0000256" key="8">
    <source>
        <dbReference type="ARBA" id="ARBA00023180"/>
    </source>
</evidence>
<organism evidence="14 15">
    <name type="scientific">Clytia hemisphaerica</name>
    <dbReference type="NCBI Taxonomy" id="252671"/>
    <lineage>
        <taxon>Eukaryota</taxon>
        <taxon>Metazoa</taxon>
        <taxon>Cnidaria</taxon>
        <taxon>Hydrozoa</taxon>
        <taxon>Hydroidolina</taxon>
        <taxon>Leptothecata</taxon>
        <taxon>Obeliida</taxon>
        <taxon>Clytiidae</taxon>
        <taxon>Clytia</taxon>
    </lineage>
</organism>
<proteinExistence type="predicted"/>
<keyword evidence="3 11" id="KW-0812">Transmembrane</keyword>
<feature type="domain" description="Ionotropic glutamate receptor C-terminal" evidence="13">
    <location>
        <begin position="243"/>
        <end position="606"/>
    </location>
</feature>
<evidence type="ECO:0000313" key="15">
    <source>
        <dbReference type="Proteomes" id="UP000594262"/>
    </source>
</evidence>
<keyword evidence="10" id="KW-0407">Ion channel</keyword>
<keyword evidence="7" id="KW-0675">Receptor</keyword>
<dbReference type="SUPFAM" id="SSF53850">
    <property type="entry name" value="Periplasmic binding protein-like II"/>
    <property type="match status" value="1"/>
</dbReference>
<dbReference type="Pfam" id="PF00060">
    <property type="entry name" value="Lig_chan"/>
    <property type="match status" value="1"/>
</dbReference>
<dbReference type="GO" id="GO:0016020">
    <property type="term" value="C:membrane"/>
    <property type="evidence" value="ECO:0007669"/>
    <property type="project" value="UniProtKB-SubCell"/>
</dbReference>
<evidence type="ECO:0000256" key="9">
    <source>
        <dbReference type="ARBA" id="ARBA00023286"/>
    </source>
</evidence>
<keyword evidence="2" id="KW-0813">Transport</keyword>
<dbReference type="RefSeq" id="XP_066929831.1">
    <property type="nucleotide sequence ID" value="XM_067073730.1"/>
</dbReference>
<evidence type="ECO:0000256" key="4">
    <source>
        <dbReference type="ARBA" id="ARBA00022989"/>
    </source>
</evidence>
<reference evidence="14" key="1">
    <citation type="submission" date="2021-01" db="UniProtKB">
        <authorList>
            <consortium name="EnsemblMetazoa"/>
        </authorList>
    </citation>
    <scope>IDENTIFICATION</scope>
</reference>
<dbReference type="InterPro" id="IPR015683">
    <property type="entry name" value="Ionotropic_Glu_rcpt"/>
</dbReference>
<keyword evidence="6 11" id="KW-0472">Membrane</keyword>
<dbReference type="GeneID" id="136817387"/>
<evidence type="ECO:0000256" key="12">
    <source>
        <dbReference type="SAM" id="SignalP"/>
    </source>
</evidence>
<dbReference type="SMART" id="SM00079">
    <property type="entry name" value="PBPe"/>
    <property type="match status" value="1"/>
</dbReference>
<keyword evidence="15" id="KW-1185">Reference proteome</keyword>
<dbReference type="Gene3D" id="1.10.287.70">
    <property type="match status" value="1"/>
</dbReference>
<keyword evidence="9" id="KW-1071">Ligand-gated ion channel</keyword>
<evidence type="ECO:0000256" key="6">
    <source>
        <dbReference type="ARBA" id="ARBA00023136"/>
    </source>
</evidence>
<dbReference type="InterPro" id="IPR019594">
    <property type="entry name" value="Glu/Gly-bd"/>
</dbReference>
<feature type="transmembrane region" description="Helical" evidence="11">
    <location>
        <begin position="623"/>
        <end position="648"/>
    </location>
</feature>
<dbReference type="Proteomes" id="UP000594262">
    <property type="component" value="Unplaced"/>
</dbReference>
<evidence type="ECO:0000256" key="5">
    <source>
        <dbReference type="ARBA" id="ARBA00023065"/>
    </source>
</evidence>
<feature type="transmembrane region" description="Helical" evidence="11">
    <location>
        <begin position="434"/>
        <end position="456"/>
    </location>
</feature>
<dbReference type="InterPro" id="IPR001320">
    <property type="entry name" value="Iontro_rcpt_C"/>
</dbReference>
<feature type="signal peptide" evidence="12">
    <location>
        <begin position="1"/>
        <end position="22"/>
    </location>
</feature>
<evidence type="ECO:0000256" key="10">
    <source>
        <dbReference type="ARBA" id="ARBA00023303"/>
    </source>
</evidence>
<dbReference type="OrthoDB" id="5958792at2759"/>
<dbReference type="Gene3D" id="3.40.190.10">
    <property type="entry name" value="Periplasmic binding protein-like II"/>
    <property type="match status" value="2"/>
</dbReference>
<evidence type="ECO:0000256" key="3">
    <source>
        <dbReference type="ARBA" id="ARBA00022692"/>
    </source>
</evidence>
<keyword evidence="4 11" id="KW-1133">Transmembrane helix</keyword>
<keyword evidence="12" id="KW-0732">Signal</keyword>
<protein>
    <recommendedName>
        <fullName evidence="13">Ionotropic glutamate receptor C-terminal domain-containing protein</fullName>
    </recommendedName>
</protein>
<sequence>MDMSSALVTILVLIFKFNTMLTTTNEGFISTFANQNYYGFDIGNWSSLNQIHNLSLLRNCTLPLVSSEELLERAINFLQQEDDFNQLVIIANKTFDIQTQNENKQITFYVFQELNETILGVIANEIIEELKSRKVLLIVDDTEWKMVQNFVEIIRGLHEDHLFWIRIISTTIFAHKYSNSTCAIQLPINASKEILSSITQSSRGCLEQKEQKLIRAVSSFHDHYLFDVPQAELYMFGELYCQDESYLCQKPLDNSGYSWQQTCCSGLYADLAAALFEHTGHSWILYGAPDGAYGGFSNCSDPEDLTTCQWNGMVNELREGRADIAIAAMTITEARTNVVEFTENIFVTRLAIALRNEPEHLKFANWKFAESLDPMLILSLPVLVIVSVASLYFLGKVIKRTNPPTNKYPIKESFSYGAGLTFQRDLAGKTPDDWSARIVAIAYAVGLTIITSTYMANLTATNILKESMADFKGMYDEKITNPTSDFTYGVVNSSATAVLLKSSSTWRKAYSEFVQIYLTKSIKEGMAKVYDGQLDAFIAEYSGLSTMQGTSPSYCEKIILKEESFATPGSFATQRNSHLNQIFSKAIRHLKDTGVISQLLDKWMKTCPHDSDAPKAFQFEFEYAGGMVILVGIFLLIALVVFILETIYVHWRTKNPRKETGISNSVTSNT</sequence>
<feature type="chain" id="PRO_5029727750" description="Ionotropic glutamate receptor C-terminal domain-containing protein" evidence="12">
    <location>
        <begin position="23"/>
        <end position="670"/>
    </location>
</feature>
<dbReference type="PANTHER" id="PTHR18966">
    <property type="entry name" value="IONOTROPIC GLUTAMATE RECEPTOR"/>
    <property type="match status" value="1"/>
</dbReference>
<dbReference type="EnsemblMetazoa" id="CLYHEMT002670.1">
    <property type="protein sequence ID" value="CLYHEMP002670.1"/>
    <property type="gene ID" value="CLYHEMG002670"/>
</dbReference>
<dbReference type="AlphaFoldDB" id="A0A7M5TVS9"/>
<dbReference type="Pfam" id="PF10613">
    <property type="entry name" value="Lig_chan-Glu_bd"/>
    <property type="match status" value="1"/>
</dbReference>
<evidence type="ECO:0000256" key="1">
    <source>
        <dbReference type="ARBA" id="ARBA00004141"/>
    </source>
</evidence>
<accession>A0A7M5TVS9</accession>
<evidence type="ECO:0000256" key="7">
    <source>
        <dbReference type="ARBA" id="ARBA00023170"/>
    </source>
</evidence>
<evidence type="ECO:0000313" key="14">
    <source>
        <dbReference type="EnsemblMetazoa" id="CLYHEMP002670.1"/>
    </source>
</evidence>
<evidence type="ECO:0000259" key="13">
    <source>
        <dbReference type="SMART" id="SM00079"/>
    </source>
</evidence>
<feature type="transmembrane region" description="Helical" evidence="11">
    <location>
        <begin position="375"/>
        <end position="394"/>
    </location>
</feature>